<sequence>MKYLVSAAGGNTTAIQLIENSQTREWYSSNGNELVNKYDNFEVEQSGFLIPKDLHFEMAGGEFCGNASRAAAVVFSLLKKESIVDFTVSGFNGIVHSTVNKYSDNEYNVESMFNGMNILSKEVKLSNDTQAFLVDLGGIVHIVIEGELPSNYKEVHNEVTSELDLLRKSAVGVVWYTKIENKPVKIHPIIWVNEVNTFYYETSCGSASIAVAAVTGINEIEQVTGELILTEISKEFVSLKSKIKVLYIE</sequence>
<dbReference type="OrthoDB" id="9813391at2"/>
<dbReference type="EMBL" id="AYSO01000019">
    <property type="protein sequence ID" value="KIE45467.1"/>
    <property type="molecule type" value="Genomic_DNA"/>
</dbReference>
<reference evidence="1 2" key="1">
    <citation type="journal article" date="2015" name="Infect. Genet. Evol.">
        <title>Genomic sequences of six botulinum neurotoxin-producing strains representing three clostridial species illustrate the mobility and diversity of botulinum neurotoxin genes.</title>
        <authorList>
            <person name="Smith T.J."/>
            <person name="Hill K.K."/>
            <person name="Xie G."/>
            <person name="Foley B.T."/>
            <person name="Williamson C.H."/>
            <person name="Foster J.T."/>
            <person name="Johnson S.L."/>
            <person name="Chertkov O."/>
            <person name="Teshima H."/>
            <person name="Gibbons H.S."/>
            <person name="Johnsky L.A."/>
            <person name="Karavis M.A."/>
            <person name="Smith L.A."/>
        </authorList>
    </citation>
    <scope>NUCLEOTIDE SEQUENCE [LARGE SCALE GENOMIC DNA]</scope>
    <source>
        <strain evidence="1 2">CDC 2741</strain>
    </source>
</reference>
<organism evidence="1 2">
    <name type="scientific">Clostridium argentinense CDC 2741</name>
    <dbReference type="NCBI Taxonomy" id="1418104"/>
    <lineage>
        <taxon>Bacteria</taxon>
        <taxon>Bacillati</taxon>
        <taxon>Bacillota</taxon>
        <taxon>Clostridia</taxon>
        <taxon>Eubacteriales</taxon>
        <taxon>Clostridiaceae</taxon>
        <taxon>Clostridium</taxon>
    </lineage>
</organism>
<dbReference type="Pfam" id="PF26317">
    <property type="entry name" value="CntK_N"/>
    <property type="match status" value="1"/>
</dbReference>
<dbReference type="AlphaFoldDB" id="A0A0C1QWW8"/>
<comment type="caution">
    <text evidence="1">The sequence shown here is derived from an EMBL/GenBank/DDBJ whole genome shotgun (WGS) entry which is preliminary data.</text>
</comment>
<protein>
    <recommendedName>
        <fullName evidence="3">Diaminopimelate epimerase family protein</fullName>
    </recommendedName>
</protein>
<dbReference type="InterPro" id="IPR058944">
    <property type="entry name" value="CntK-like"/>
</dbReference>
<proteinExistence type="predicted"/>
<dbReference type="RefSeq" id="WP_039635072.1">
    <property type="nucleotide sequence ID" value="NZ_AYSO01000019.1"/>
</dbReference>
<keyword evidence="2" id="KW-1185">Reference proteome</keyword>
<dbReference type="STRING" id="29341.RSJ17_21465"/>
<gene>
    <name evidence="1" type="ORF">U732_2559</name>
</gene>
<name>A0A0C1QWW8_9CLOT</name>
<dbReference type="Proteomes" id="UP000031366">
    <property type="component" value="Unassembled WGS sequence"/>
</dbReference>
<accession>A0A0C1QWW8</accession>
<evidence type="ECO:0000313" key="1">
    <source>
        <dbReference type="EMBL" id="KIE45467.1"/>
    </source>
</evidence>
<evidence type="ECO:0000313" key="2">
    <source>
        <dbReference type="Proteomes" id="UP000031366"/>
    </source>
</evidence>
<evidence type="ECO:0008006" key="3">
    <source>
        <dbReference type="Google" id="ProtNLM"/>
    </source>
</evidence>